<feature type="coiled-coil region" evidence="1">
    <location>
        <begin position="293"/>
        <end position="320"/>
    </location>
</feature>
<feature type="region of interest" description="Disordered" evidence="2">
    <location>
        <begin position="416"/>
        <end position="446"/>
    </location>
</feature>
<evidence type="ECO:0000313" key="3">
    <source>
        <dbReference type="EMBL" id="RPA74821.1"/>
    </source>
</evidence>
<evidence type="ECO:0000256" key="1">
    <source>
        <dbReference type="SAM" id="Coils"/>
    </source>
</evidence>
<sequence>MAPSRKVPCESQVCEVNVAYWHPKDEKNGIRQTAEAILKRKDLLCQIQPKCLRQEQGCCSFVGTTRQSSSPSLSVKRLIFVCLYCNCTLKCKDVARQLPHVFARPNHYGLSAPHFEASPASIDTPHSADATSPDPVKSTTDAGTDVQDIMVCASALDLDWVIGLAIEAQSGMEDWEKDLREYRNKIVVLESQNKVWKSAVKGEREKVEVLNSLLADRTPRVIESLQGEVAALSSKTILQTQKATSRSMVDTGTDAIFYFDLTTFTFNLSAEREEDKYELQGCRQEAEFLRDCLQDSDERCSRLKETVLQLTEKLAQASASSCIQTCQKPPSAMSSSSSEVSLNASSSESSKTTLSKESSAYSTPISEIRKQVPLYVPRKPATPVNILPPVHLQGRCEEELETLLLIHHKEVLPEKCPDESLKPSPDIKGTAGCSTTGHSDPEIKPTKEPIDEIDEMKYYREIDWRLREMEKAGDRSGMESLLFDEFGITMKQGADQDFYGGTSMVLKAFVEKSRELEMFKAVWG</sequence>
<feature type="compositionally biased region" description="Low complexity" evidence="2">
    <location>
        <begin position="332"/>
        <end position="359"/>
    </location>
</feature>
<reference evidence="3 4" key="1">
    <citation type="journal article" date="2018" name="Nat. Ecol. Evol.">
        <title>Pezizomycetes genomes reveal the molecular basis of ectomycorrhizal truffle lifestyle.</title>
        <authorList>
            <person name="Murat C."/>
            <person name="Payen T."/>
            <person name="Noel B."/>
            <person name="Kuo A."/>
            <person name="Morin E."/>
            <person name="Chen J."/>
            <person name="Kohler A."/>
            <person name="Krizsan K."/>
            <person name="Balestrini R."/>
            <person name="Da Silva C."/>
            <person name="Montanini B."/>
            <person name="Hainaut M."/>
            <person name="Levati E."/>
            <person name="Barry K.W."/>
            <person name="Belfiori B."/>
            <person name="Cichocki N."/>
            <person name="Clum A."/>
            <person name="Dockter R.B."/>
            <person name="Fauchery L."/>
            <person name="Guy J."/>
            <person name="Iotti M."/>
            <person name="Le Tacon F."/>
            <person name="Lindquist E.A."/>
            <person name="Lipzen A."/>
            <person name="Malagnac F."/>
            <person name="Mello A."/>
            <person name="Molinier V."/>
            <person name="Miyauchi S."/>
            <person name="Poulain J."/>
            <person name="Riccioni C."/>
            <person name="Rubini A."/>
            <person name="Sitrit Y."/>
            <person name="Splivallo R."/>
            <person name="Traeger S."/>
            <person name="Wang M."/>
            <person name="Zifcakova L."/>
            <person name="Wipf D."/>
            <person name="Zambonelli A."/>
            <person name="Paolocci F."/>
            <person name="Nowrousian M."/>
            <person name="Ottonello S."/>
            <person name="Baldrian P."/>
            <person name="Spatafora J.W."/>
            <person name="Henrissat B."/>
            <person name="Nagy L.G."/>
            <person name="Aury J.M."/>
            <person name="Wincker P."/>
            <person name="Grigoriev I.V."/>
            <person name="Bonfante P."/>
            <person name="Martin F.M."/>
        </authorList>
    </citation>
    <scope>NUCLEOTIDE SEQUENCE [LARGE SCALE GENOMIC DNA]</scope>
    <source>
        <strain evidence="3 4">RN42</strain>
    </source>
</reference>
<name>A0A3N4HS08_ASCIM</name>
<keyword evidence="4" id="KW-1185">Reference proteome</keyword>
<keyword evidence="1" id="KW-0175">Coiled coil</keyword>
<accession>A0A3N4HS08</accession>
<feature type="region of interest" description="Disordered" evidence="2">
    <location>
        <begin position="332"/>
        <end position="362"/>
    </location>
</feature>
<feature type="coiled-coil region" evidence="1">
    <location>
        <begin position="165"/>
        <end position="199"/>
    </location>
</feature>
<organism evidence="3 4">
    <name type="scientific">Ascobolus immersus RN42</name>
    <dbReference type="NCBI Taxonomy" id="1160509"/>
    <lineage>
        <taxon>Eukaryota</taxon>
        <taxon>Fungi</taxon>
        <taxon>Dikarya</taxon>
        <taxon>Ascomycota</taxon>
        <taxon>Pezizomycotina</taxon>
        <taxon>Pezizomycetes</taxon>
        <taxon>Pezizales</taxon>
        <taxon>Ascobolaceae</taxon>
        <taxon>Ascobolus</taxon>
    </lineage>
</organism>
<dbReference type="AlphaFoldDB" id="A0A3N4HS08"/>
<evidence type="ECO:0000313" key="4">
    <source>
        <dbReference type="Proteomes" id="UP000275078"/>
    </source>
</evidence>
<protein>
    <submittedName>
        <fullName evidence="3">Uncharacterized protein</fullName>
    </submittedName>
</protein>
<evidence type="ECO:0000256" key="2">
    <source>
        <dbReference type="SAM" id="MobiDB-lite"/>
    </source>
</evidence>
<gene>
    <name evidence="3" type="ORF">BJ508DRAFT_380371</name>
</gene>
<proteinExistence type="predicted"/>
<dbReference type="EMBL" id="ML119779">
    <property type="protein sequence ID" value="RPA74821.1"/>
    <property type="molecule type" value="Genomic_DNA"/>
</dbReference>
<dbReference type="Proteomes" id="UP000275078">
    <property type="component" value="Unassembled WGS sequence"/>
</dbReference>
<feature type="region of interest" description="Disordered" evidence="2">
    <location>
        <begin position="119"/>
        <end position="140"/>
    </location>
</feature>